<organism evidence="2 3">
    <name type="scientific">Cryptococcus decagattii</name>
    <dbReference type="NCBI Taxonomy" id="1859122"/>
    <lineage>
        <taxon>Eukaryota</taxon>
        <taxon>Fungi</taxon>
        <taxon>Dikarya</taxon>
        <taxon>Basidiomycota</taxon>
        <taxon>Agaricomycotina</taxon>
        <taxon>Tremellomycetes</taxon>
        <taxon>Tremellales</taxon>
        <taxon>Cryptococcaceae</taxon>
        <taxon>Cryptococcus</taxon>
        <taxon>Cryptococcus gattii species complex</taxon>
    </lineage>
</organism>
<protein>
    <submittedName>
        <fullName evidence="2">Uncharacterized protein</fullName>
    </submittedName>
</protein>
<evidence type="ECO:0000313" key="3">
    <source>
        <dbReference type="Proteomes" id="UP001432216"/>
    </source>
</evidence>
<feature type="compositionally biased region" description="Polar residues" evidence="1">
    <location>
        <begin position="58"/>
        <end position="68"/>
    </location>
</feature>
<evidence type="ECO:0000256" key="1">
    <source>
        <dbReference type="SAM" id="MobiDB-lite"/>
    </source>
</evidence>
<name>A0ABZ2AND3_9TREE</name>
<gene>
    <name evidence="2" type="ORF">IAS62_001335</name>
</gene>
<dbReference type="Proteomes" id="UP001432216">
    <property type="component" value="Chromosome 2"/>
</dbReference>
<dbReference type="GeneID" id="89988110"/>
<keyword evidence="3" id="KW-1185">Reference proteome</keyword>
<feature type="region of interest" description="Disordered" evidence="1">
    <location>
        <begin position="45"/>
        <end position="68"/>
    </location>
</feature>
<evidence type="ECO:0000313" key="2">
    <source>
        <dbReference type="EMBL" id="WVO20045.1"/>
    </source>
</evidence>
<accession>A0ABZ2AND3</accession>
<dbReference type="EMBL" id="CP143807">
    <property type="protein sequence ID" value="WVO20045.1"/>
    <property type="molecule type" value="Genomic_DNA"/>
</dbReference>
<sequence length="68" mass="7766">MLCLLPKLVESSSNLREDAIVTFKGHPIPGVFERAEMGMQKSIKRPALPKDKHPIKNLRSQRLQHTTF</sequence>
<proteinExistence type="predicted"/>
<dbReference type="RefSeq" id="XP_064719285.1">
    <property type="nucleotide sequence ID" value="XM_064863213.1"/>
</dbReference>
<reference evidence="2 3" key="1">
    <citation type="submission" date="2024-01" db="EMBL/GenBank/DDBJ databases">
        <title>Comparative genomics of Cryptococcus and Kwoniella reveals pathogenesis evolution and contrasting modes of karyotype evolution via chromosome fusion or intercentromeric recombination.</title>
        <authorList>
            <person name="Coelho M.A."/>
            <person name="David-Palma M."/>
            <person name="Shea T."/>
            <person name="Bowers K."/>
            <person name="McGinley-Smith S."/>
            <person name="Mohammad A.W."/>
            <person name="Gnirke A."/>
            <person name="Yurkov A.M."/>
            <person name="Nowrousian M."/>
            <person name="Sun S."/>
            <person name="Cuomo C.A."/>
            <person name="Heitman J."/>
        </authorList>
    </citation>
    <scope>NUCLEOTIDE SEQUENCE [LARGE SCALE GENOMIC DNA]</scope>
    <source>
        <strain evidence="2 3">7685027</strain>
    </source>
</reference>